<dbReference type="SMART" id="SM00091">
    <property type="entry name" value="PAS"/>
    <property type="match status" value="2"/>
</dbReference>
<gene>
    <name evidence="4" type="ORF">QYE77_01555</name>
</gene>
<dbReference type="InterPro" id="IPR000014">
    <property type="entry name" value="PAS"/>
</dbReference>
<accession>A0ABU3NJA4</accession>
<dbReference type="InterPro" id="IPR003607">
    <property type="entry name" value="HD/PDEase_dom"/>
</dbReference>
<organism evidence="4 5">
    <name type="scientific">Thermanaerothrix solaris</name>
    <dbReference type="NCBI Taxonomy" id="3058434"/>
    <lineage>
        <taxon>Bacteria</taxon>
        <taxon>Bacillati</taxon>
        <taxon>Chloroflexota</taxon>
        <taxon>Anaerolineae</taxon>
        <taxon>Anaerolineales</taxon>
        <taxon>Anaerolineaceae</taxon>
        <taxon>Thermanaerothrix</taxon>
    </lineage>
</organism>
<dbReference type="EMBL" id="JAUHMF010000001">
    <property type="protein sequence ID" value="MDT8896933.1"/>
    <property type="molecule type" value="Genomic_DNA"/>
</dbReference>
<dbReference type="InterPro" id="IPR003018">
    <property type="entry name" value="GAF"/>
</dbReference>
<dbReference type="Proteomes" id="UP001254165">
    <property type="component" value="Unassembled WGS sequence"/>
</dbReference>
<dbReference type="SUPFAM" id="SSF55781">
    <property type="entry name" value="GAF domain-like"/>
    <property type="match status" value="2"/>
</dbReference>
<dbReference type="InterPro" id="IPR006675">
    <property type="entry name" value="HDIG_dom"/>
</dbReference>
<sequence length="775" mass="87543">MATHHLDLGALAQALPIPASIEDRQGYVLGWNARAENLLGWPAEEILKQPAPYWGDEFMTRETLWNSNPPAQFPIRIALKTQSGVAKLVHLRAAVLSLLPQDDVLLLTFEPIPENSSLSDSLTTSQATLSTLLANLPGAAYRCRNDSQWSMEFISRGCYALTGYPPEDFIQNQKRSFADIILPEDRQQVWEQVQAAIDQHQPYQLIYRIRNADGQIRWVWEQGRGIYDPNGHLEALEGYISDITDLKQREEELEIITSLSHALRSARSQYEVYPIILARLNRLLNAEGIALTIYNSEANEIIIEKALGCFESLTGKRLSPEYGILRKVVSNGQMQFIEQVTSSIDPELALPGTVHSLLAIPLIDHEQTLGATIIARNRSFTLSEVRLVNAIADITAVTLRRVMLAEQTEKRLNQMSALRTIETAINANLDLRFTLNILLDQVIHRLNLDAADVWLYHEQSGRLSYGGGYGFRGLNIRTAPLQLEYSLPGLVAKNGSPLFIPDLRKSNISIRHTVPLEEEGFIAYYGLPLISRRRLHGVLELFHRKPLKLSNDQKEFLESLVSTTAIAIDNARLIEDLKRTNAELVQAYDETILGWSLALEMRDSSTENHTRRVTEMTVRLAQAMGITGEDLTQIRRGAILHDIGKMAIPDHILRKTGSLTEEEAAIMRLHPLFARQMLESIAFLRPALAIPTYHHERWDGTGYPFGLKGEEIPLPARIFAVVDVWDALRHDRPYRTAWPEEKVRAYLREEAGSHFDPKVVESFLQLLDNLKGEDL</sequence>
<dbReference type="SMART" id="SM00086">
    <property type="entry name" value="PAC"/>
    <property type="match status" value="1"/>
</dbReference>
<dbReference type="RefSeq" id="WP_315623584.1">
    <property type="nucleotide sequence ID" value="NZ_JAUHMF010000001.1"/>
</dbReference>
<dbReference type="InterPro" id="IPR029016">
    <property type="entry name" value="GAF-like_dom_sf"/>
</dbReference>
<dbReference type="InterPro" id="IPR037522">
    <property type="entry name" value="HD_GYP_dom"/>
</dbReference>
<feature type="domain" description="PAS" evidence="1">
    <location>
        <begin position="125"/>
        <end position="200"/>
    </location>
</feature>
<evidence type="ECO:0000259" key="3">
    <source>
        <dbReference type="PROSITE" id="PS51832"/>
    </source>
</evidence>
<dbReference type="NCBIfam" id="TIGR00229">
    <property type="entry name" value="sensory_box"/>
    <property type="match status" value="1"/>
</dbReference>
<dbReference type="Gene3D" id="3.30.450.40">
    <property type="match status" value="2"/>
</dbReference>
<evidence type="ECO:0000259" key="1">
    <source>
        <dbReference type="PROSITE" id="PS50112"/>
    </source>
</evidence>
<dbReference type="SMART" id="SM00471">
    <property type="entry name" value="HDc"/>
    <property type="match status" value="1"/>
</dbReference>
<dbReference type="PROSITE" id="PS50113">
    <property type="entry name" value="PAC"/>
    <property type="match status" value="1"/>
</dbReference>
<evidence type="ECO:0000313" key="5">
    <source>
        <dbReference type="Proteomes" id="UP001254165"/>
    </source>
</evidence>
<reference evidence="4 5" key="1">
    <citation type="submission" date="2023-07" db="EMBL/GenBank/DDBJ databases">
        <title>Novel species of Thermanaerothrix with wide hydrolytic capabilities.</title>
        <authorList>
            <person name="Zayulina K.S."/>
            <person name="Podosokorskaya O.A."/>
            <person name="Elcheninov A.G."/>
        </authorList>
    </citation>
    <scope>NUCLEOTIDE SEQUENCE [LARGE SCALE GENOMIC DNA]</scope>
    <source>
        <strain evidence="4 5">4228-RoL</strain>
    </source>
</reference>
<feature type="domain" description="PAC" evidence="2">
    <location>
        <begin position="203"/>
        <end position="255"/>
    </location>
</feature>
<dbReference type="Pfam" id="PF13487">
    <property type="entry name" value="HD_5"/>
    <property type="match status" value="1"/>
</dbReference>
<dbReference type="Pfam" id="PF13185">
    <property type="entry name" value="GAF_2"/>
    <property type="match status" value="1"/>
</dbReference>
<feature type="domain" description="PAS" evidence="1">
    <location>
        <begin position="23"/>
        <end position="47"/>
    </location>
</feature>
<name>A0ABU3NJA4_9CHLR</name>
<dbReference type="PROSITE" id="PS50112">
    <property type="entry name" value="PAS"/>
    <property type="match status" value="2"/>
</dbReference>
<dbReference type="Pfam" id="PF08447">
    <property type="entry name" value="PAS_3"/>
    <property type="match status" value="1"/>
</dbReference>
<protein>
    <submittedName>
        <fullName evidence="4">PAS domain-containing protein</fullName>
    </submittedName>
</protein>
<dbReference type="PANTHER" id="PTHR45228">
    <property type="entry name" value="CYCLIC DI-GMP PHOSPHODIESTERASE TM_0186-RELATED"/>
    <property type="match status" value="1"/>
</dbReference>
<feature type="domain" description="HD-GYP" evidence="3">
    <location>
        <begin position="584"/>
        <end position="775"/>
    </location>
</feature>
<evidence type="ECO:0000313" key="4">
    <source>
        <dbReference type="EMBL" id="MDT8896933.1"/>
    </source>
</evidence>
<dbReference type="PANTHER" id="PTHR45228:SF1">
    <property type="entry name" value="CYCLIC DI-GMP PHOSPHODIESTERASE TM_0186"/>
    <property type="match status" value="1"/>
</dbReference>
<dbReference type="Gene3D" id="1.10.3210.10">
    <property type="entry name" value="Hypothetical protein af1432"/>
    <property type="match status" value="1"/>
</dbReference>
<comment type="caution">
    <text evidence="4">The sequence shown here is derived from an EMBL/GenBank/DDBJ whole genome shotgun (WGS) entry which is preliminary data.</text>
</comment>
<dbReference type="NCBIfam" id="TIGR00277">
    <property type="entry name" value="HDIG"/>
    <property type="match status" value="1"/>
</dbReference>
<dbReference type="InterPro" id="IPR000700">
    <property type="entry name" value="PAS-assoc_C"/>
</dbReference>
<dbReference type="SUPFAM" id="SSF109604">
    <property type="entry name" value="HD-domain/PDEase-like"/>
    <property type="match status" value="1"/>
</dbReference>
<dbReference type="Pfam" id="PF01590">
    <property type="entry name" value="GAF"/>
    <property type="match status" value="1"/>
</dbReference>
<dbReference type="InterPro" id="IPR035965">
    <property type="entry name" value="PAS-like_dom_sf"/>
</dbReference>
<dbReference type="SUPFAM" id="SSF55785">
    <property type="entry name" value="PYP-like sensor domain (PAS domain)"/>
    <property type="match status" value="2"/>
</dbReference>
<dbReference type="CDD" id="cd00130">
    <property type="entry name" value="PAS"/>
    <property type="match status" value="1"/>
</dbReference>
<dbReference type="InterPro" id="IPR001610">
    <property type="entry name" value="PAC"/>
</dbReference>
<dbReference type="SMART" id="SM00065">
    <property type="entry name" value="GAF"/>
    <property type="match status" value="2"/>
</dbReference>
<evidence type="ECO:0000259" key="2">
    <source>
        <dbReference type="PROSITE" id="PS50113"/>
    </source>
</evidence>
<dbReference type="Gene3D" id="3.30.450.20">
    <property type="entry name" value="PAS domain"/>
    <property type="match status" value="1"/>
</dbReference>
<dbReference type="CDD" id="cd00077">
    <property type="entry name" value="HDc"/>
    <property type="match status" value="1"/>
</dbReference>
<dbReference type="InterPro" id="IPR013655">
    <property type="entry name" value="PAS_fold_3"/>
</dbReference>
<dbReference type="PROSITE" id="PS51832">
    <property type="entry name" value="HD_GYP"/>
    <property type="match status" value="1"/>
</dbReference>
<proteinExistence type="predicted"/>
<keyword evidence="5" id="KW-1185">Reference proteome</keyword>
<dbReference type="InterPro" id="IPR052020">
    <property type="entry name" value="Cyclic_di-GMP/3'3'-cGAMP_PDE"/>
</dbReference>